<evidence type="ECO:0000313" key="2">
    <source>
        <dbReference type="EMBL" id="KXN71202.1"/>
    </source>
</evidence>
<reference evidence="2 3" key="1">
    <citation type="journal article" date="2015" name="Genome Biol. Evol.">
        <title>Phylogenomic analyses indicate that early fungi evolved digesting cell walls of algal ancestors of land plants.</title>
        <authorList>
            <person name="Chang Y."/>
            <person name="Wang S."/>
            <person name="Sekimoto S."/>
            <person name="Aerts A.L."/>
            <person name="Choi C."/>
            <person name="Clum A."/>
            <person name="LaButti K.M."/>
            <person name="Lindquist E.A."/>
            <person name="Yee Ngan C."/>
            <person name="Ohm R.A."/>
            <person name="Salamov A.A."/>
            <person name="Grigoriev I.V."/>
            <person name="Spatafora J.W."/>
            <person name="Berbee M.L."/>
        </authorList>
    </citation>
    <scope>NUCLEOTIDE SEQUENCE [LARGE SCALE GENOMIC DNA]</scope>
    <source>
        <strain evidence="2 3">NRRL 28638</strain>
    </source>
</reference>
<organism evidence="2 3">
    <name type="scientific">Conidiobolus coronatus (strain ATCC 28846 / CBS 209.66 / NRRL 28638)</name>
    <name type="common">Delacroixia coronata</name>
    <dbReference type="NCBI Taxonomy" id="796925"/>
    <lineage>
        <taxon>Eukaryota</taxon>
        <taxon>Fungi</taxon>
        <taxon>Fungi incertae sedis</taxon>
        <taxon>Zoopagomycota</taxon>
        <taxon>Entomophthoromycotina</taxon>
        <taxon>Entomophthoromycetes</taxon>
        <taxon>Entomophthorales</taxon>
        <taxon>Ancylistaceae</taxon>
        <taxon>Conidiobolus</taxon>
    </lineage>
</organism>
<evidence type="ECO:0000256" key="1">
    <source>
        <dbReference type="SAM" id="SignalP"/>
    </source>
</evidence>
<proteinExistence type="predicted"/>
<keyword evidence="3" id="KW-1185">Reference proteome</keyword>
<feature type="chain" id="PRO_5007294588" evidence="1">
    <location>
        <begin position="22"/>
        <end position="75"/>
    </location>
</feature>
<protein>
    <submittedName>
        <fullName evidence="2">Uncharacterized protein</fullName>
    </submittedName>
</protein>
<dbReference type="EMBL" id="KQ964480">
    <property type="protein sequence ID" value="KXN71202.1"/>
    <property type="molecule type" value="Genomic_DNA"/>
</dbReference>
<dbReference type="Proteomes" id="UP000070444">
    <property type="component" value="Unassembled WGS sequence"/>
</dbReference>
<accession>A0A137P897</accession>
<dbReference type="AlphaFoldDB" id="A0A137P897"/>
<keyword evidence="1" id="KW-0732">Signal</keyword>
<feature type="signal peptide" evidence="1">
    <location>
        <begin position="1"/>
        <end position="21"/>
    </location>
</feature>
<evidence type="ECO:0000313" key="3">
    <source>
        <dbReference type="Proteomes" id="UP000070444"/>
    </source>
</evidence>
<sequence>MPNMVSFKSLILCLSLAFVSASPATDVTASEESVESVASAEAAEDLRLQVDLDTYNDYYDWGYDRYDYYDGLYRR</sequence>
<gene>
    <name evidence="2" type="ORF">CONCODRAFT_6087</name>
</gene>
<name>A0A137P897_CONC2</name>